<evidence type="ECO:0000256" key="1">
    <source>
        <dbReference type="ARBA" id="ARBA00004222"/>
    </source>
</evidence>
<dbReference type="SUPFAM" id="SSF111126">
    <property type="entry name" value="Ligand-binding domain in the NO signalling and Golgi transport"/>
    <property type="match status" value="1"/>
</dbReference>
<dbReference type="GO" id="GO:0030008">
    <property type="term" value="C:TRAPP complex"/>
    <property type="evidence" value="ECO:0007669"/>
    <property type="project" value="InterPro"/>
</dbReference>
<evidence type="ECO:0000313" key="9">
    <source>
        <dbReference type="EMBL" id="JAQ02913.1"/>
    </source>
</evidence>
<evidence type="ECO:0000256" key="5">
    <source>
        <dbReference type="ARBA" id="ARBA00022824"/>
    </source>
</evidence>
<dbReference type="GO" id="GO:0005794">
    <property type="term" value="C:Golgi apparatus"/>
    <property type="evidence" value="ECO:0007669"/>
    <property type="project" value="UniProtKB-SubCell"/>
</dbReference>
<dbReference type="Gene3D" id="3.30.1380.20">
    <property type="entry name" value="Trafficking protein particle complex subunit 3"/>
    <property type="match status" value="1"/>
</dbReference>
<dbReference type="InterPro" id="IPR007194">
    <property type="entry name" value="TRAPP_component"/>
</dbReference>
<evidence type="ECO:0000256" key="4">
    <source>
        <dbReference type="ARBA" id="ARBA00022448"/>
    </source>
</evidence>
<protein>
    <submittedName>
        <fullName evidence="9">Trafficking protein particle complex subunit 3</fullName>
    </submittedName>
</protein>
<evidence type="ECO:0000256" key="3">
    <source>
        <dbReference type="ARBA" id="ARBA00006218"/>
    </source>
</evidence>
<comment type="similarity">
    <text evidence="3">Belongs to the TRAPP small subunits family. BET3 subfamily.</text>
</comment>
<dbReference type="InterPro" id="IPR024096">
    <property type="entry name" value="NO_sig/Golgi_transp_ligand-bd"/>
</dbReference>
<keyword evidence="5" id="KW-0256">Endoplasmic reticulum</keyword>
<keyword evidence="8" id="KW-0732">Signal</keyword>
<evidence type="ECO:0000256" key="8">
    <source>
        <dbReference type="SAM" id="SignalP"/>
    </source>
</evidence>
<dbReference type="AlphaFoldDB" id="A0A146L368"/>
<keyword evidence="7" id="KW-0333">Golgi apparatus</keyword>
<name>A0A146L368_LYGHE</name>
<feature type="signal peptide" evidence="8">
    <location>
        <begin position="1"/>
        <end position="25"/>
    </location>
</feature>
<feature type="chain" id="PRO_5007526896" evidence="8">
    <location>
        <begin position="26"/>
        <end position="199"/>
    </location>
</feature>
<dbReference type="CDD" id="cd14942">
    <property type="entry name" value="TRAPPC3_bet3"/>
    <property type="match status" value="1"/>
</dbReference>
<organism evidence="9">
    <name type="scientific">Lygus hesperus</name>
    <name type="common">Western plant bug</name>
    <dbReference type="NCBI Taxonomy" id="30085"/>
    <lineage>
        <taxon>Eukaryota</taxon>
        <taxon>Metazoa</taxon>
        <taxon>Ecdysozoa</taxon>
        <taxon>Arthropoda</taxon>
        <taxon>Hexapoda</taxon>
        <taxon>Insecta</taxon>
        <taxon>Pterygota</taxon>
        <taxon>Neoptera</taxon>
        <taxon>Paraneoptera</taxon>
        <taxon>Hemiptera</taxon>
        <taxon>Heteroptera</taxon>
        <taxon>Panheteroptera</taxon>
        <taxon>Cimicomorpha</taxon>
        <taxon>Miridae</taxon>
        <taxon>Mirini</taxon>
        <taxon>Lygus</taxon>
    </lineage>
</organism>
<reference evidence="9" key="1">
    <citation type="journal article" date="2016" name="Gigascience">
        <title>De novo construction of an expanded transcriptome assembly for the western tarnished plant bug, Lygus hesperus.</title>
        <authorList>
            <person name="Tassone E.E."/>
            <person name="Geib S.M."/>
            <person name="Hall B."/>
            <person name="Fabrick J.A."/>
            <person name="Brent C.S."/>
            <person name="Hull J.J."/>
        </authorList>
    </citation>
    <scope>NUCLEOTIDE SEQUENCE</scope>
</reference>
<dbReference type="PANTHER" id="PTHR13048">
    <property type="entry name" value="TRAFFICKING PROTEIN PARTICLE COMPLEX SUBUNIT 3"/>
    <property type="match status" value="1"/>
</dbReference>
<proteinExistence type="inferred from homology"/>
<comment type="subcellular location">
    <subcellularLocation>
        <location evidence="2">Endoplasmic reticulum</location>
    </subcellularLocation>
    <subcellularLocation>
        <location evidence="1">Golgi apparatus</location>
        <location evidence="1">cis-Golgi network</location>
    </subcellularLocation>
</comment>
<evidence type="ECO:0000256" key="7">
    <source>
        <dbReference type="ARBA" id="ARBA00023034"/>
    </source>
</evidence>
<accession>A0A146L368</accession>
<dbReference type="GO" id="GO:0005783">
    <property type="term" value="C:endoplasmic reticulum"/>
    <property type="evidence" value="ECO:0007669"/>
    <property type="project" value="UniProtKB-SubCell"/>
</dbReference>
<evidence type="ECO:0000256" key="2">
    <source>
        <dbReference type="ARBA" id="ARBA00004240"/>
    </source>
</evidence>
<evidence type="ECO:0000256" key="6">
    <source>
        <dbReference type="ARBA" id="ARBA00022892"/>
    </source>
</evidence>
<dbReference type="InterPro" id="IPR016721">
    <property type="entry name" value="Bet3"/>
</dbReference>
<keyword evidence="4" id="KW-0813">Transport</keyword>
<feature type="non-terminal residue" evidence="9">
    <location>
        <position position="1"/>
    </location>
</feature>
<dbReference type="GO" id="GO:0048193">
    <property type="term" value="P:Golgi vesicle transport"/>
    <property type="evidence" value="ECO:0007669"/>
    <property type="project" value="InterPro"/>
</dbReference>
<dbReference type="Pfam" id="PF04051">
    <property type="entry name" value="TRAPP"/>
    <property type="match status" value="1"/>
</dbReference>
<dbReference type="EMBL" id="GDHC01015716">
    <property type="protein sequence ID" value="JAQ02913.1"/>
    <property type="molecule type" value="Transcribed_RNA"/>
</dbReference>
<sequence>SSSSSSSQFLCFNFFTLFSIKMVDTATVSAATSLYNSLEKMNPEVFALLYGALVTQLLQDHHEPSKVNEELFEIGVSVGACLVEEYLARLSIHTCTSFHHVAQSTADAFSIFLGVQAAASAAAADDDWTSFHISFTHNPLNTFVQLPPSVKGLVYSNIYCGALVGALKAISIHAESNFIQDELYGDPVTTLLVVVRPSS</sequence>
<keyword evidence="6" id="KW-0931">ER-Golgi transport</keyword>
<gene>
    <name evidence="9" type="primary">TRAPPC3_0</name>
    <name evidence="9" type="ORF">g.22057</name>
</gene>